<keyword evidence="2" id="KW-0328">Glycosyltransferase</keyword>
<evidence type="ECO:0000256" key="1">
    <source>
        <dbReference type="ARBA" id="ARBA00009481"/>
    </source>
</evidence>
<dbReference type="SUPFAM" id="SSF53756">
    <property type="entry name" value="UDP-Glycosyltransferase/glycogen phosphorylase"/>
    <property type="match status" value="1"/>
</dbReference>
<dbReference type="RefSeq" id="WP_170285467.1">
    <property type="nucleotide sequence ID" value="NZ_VIXA01000004.1"/>
</dbReference>
<accession>A0A561VKE5</accession>
<dbReference type="SUPFAM" id="SSF52540">
    <property type="entry name" value="P-loop containing nucleoside triphosphate hydrolases"/>
    <property type="match status" value="1"/>
</dbReference>
<dbReference type="InterPro" id="IPR049945">
    <property type="entry name" value="AAA_22"/>
</dbReference>
<organism evidence="6 7">
    <name type="scientific">Micromonospora palomenae</name>
    <dbReference type="NCBI Taxonomy" id="1461247"/>
    <lineage>
        <taxon>Bacteria</taxon>
        <taxon>Bacillati</taxon>
        <taxon>Actinomycetota</taxon>
        <taxon>Actinomycetes</taxon>
        <taxon>Micromonosporales</taxon>
        <taxon>Micromonosporaceae</taxon>
        <taxon>Micromonospora</taxon>
    </lineage>
</organism>
<evidence type="ECO:0000313" key="7">
    <source>
        <dbReference type="Proteomes" id="UP000319927"/>
    </source>
</evidence>
<dbReference type="Gene3D" id="3.40.50.2000">
    <property type="entry name" value="Glycogen Phosphorylase B"/>
    <property type="match status" value="1"/>
</dbReference>
<name>A0A561VKE5_9ACTN</name>
<dbReference type="EMBL" id="VIXA01000004">
    <property type="protein sequence ID" value="TWG12098.1"/>
    <property type="molecule type" value="Genomic_DNA"/>
</dbReference>
<comment type="similarity">
    <text evidence="1">Belongs to the glycosyltransferase group 1 family. Glycosyltransferase 4 subfamily.</text>
</comment>
<dbReference type="Proteomes" id="UP000319927">
    <property type="component" value="Unassembled WGS sequence"/>
</dbReference>
<feature type="region of interest" description="Disordered" evidence="4">
    <location>
        <begin position="1148"/>
        <end position="1175"/>
    </location>
</feature>
<dbReference type="GO" id="GO:0016887">
    <property type="term" value="F:ATP hydrolysis activity"/>
    <property type="evidence" value="ECO:0007669"/>
    <property type="project" value="InterPro"/>
</dbReference>
<evidence type="ECO:0000256" key="3">
    <source>
        <dbReference type="ARBA" id="ARBA00022679"/>
    </source>
</evidence>
<gene>
    <name evidence="6" type="ORF">FHX75_14429</name>
</gene>
<dbReference type="Gene3D" id="1.25.40.10">
    <property type="entry name" value="Tetratricopeptide repeat domain"/>
    <property type="match status" value="1"/>
</dbReference>
<sequence>MAISDLVGAERRAVAEELWQKWRFEGRGAALLFGFAGVGKSDQVVRPLRNWAASQSIPTAWVDVPVGTADVATTIGGRILEELKDGGHAGVAATVSADATLADILRSLLAAGALIVVDEFQRLLDPQGKPSASMARMLEQLARRPTDRGCLLLVSNRHLDWTWTEHFHVTELLPPDDADAITIVLDHLGAQQADARFPHHRRPEVVRRLGRNPRVLRLLGYLLKSHLLEGLLPPSGSAPEEPFDSKLVEEIERTLLAKAAEGLPESTRAFLRDMSVIRDWADWDLIEAMGGGRGEVRELVRGAQERYLLQARTQTDRPGAGPAGRYQVHPLLREADGVQLRRDGAAWRAAHGRAGDWYARKLQAAGRTVVHDRTLLLGLDGAAYHYTAADAEDALLTAIEPARRYIGQRYGWMSVRVNTVGERDARIALLELYNSRWGTPGTHYHLAMLLRDRGRPEDLSRAIPQAESATLNQDHADPWVLWAKLVWAVDGTEAAIAVAREATAHVAPAKSLFSVYQQLGGYLNERRRTREAIAALRQGVDRARGNTERLAALAAQYAAGAPTDDLLEEVVAWLREKPKLEVQYRLAQVYLLERGQRWHQALALLADGRQLSPRYINFSVHEALCHLALGDAVRAQEAVDNYPAQKSFSTSSASTWCAAFVAVELGRTSDASELVRTYLGSDVAVSTPDEIRALLLHSWDTSVGRLDFTSPPSLVFPILPPALSGLSTIAIRPQYGDPVLPRRQPGGATATRDGRPHVLALATEWSSSLGGLSTFNRQLCGSLTAHARVTCVVLRATDEERRGATAAGVTLIEAPEAPGASDVDRLSRRPPLPEGTVPDVIIGHGRWTGPAAHHLGDDFPHAKRLHFLHVIPDDIERHKADRGVDAGVLAEERQEVELALSAEADHAVAVGPRMYYWFLRDLEARGVDPARLIRFDPGFDLGVGPPRQPPQGRPWTVLLVGRTEDDRLKGLDLAARAFNLARRRRGAGTPRVELLVRGAPPETCSTLEDRMRGWAADASLPVRVRPYSTRAERLAADLRAASLLLMPSRAEGFGLVAVEAILAGTPVLVSSESGLGELLEERLGPEEAARIVVPTTGDDERDVETWSNAIDGALRNREAEFPGIAELRARLASELTWSTATATLLDRVLNRADTRPPAPRSPEESPYQRPAAPRA</sequence>
<comment type="caution">
    <text evidence="6">The sequence shown here is derived from an EMBL/GenBank/DDBJ whole genome shotgun (WGS) entry which is preliminary data.</text>
</comment>
<dbReference type="Pfam" id="PF20706">
    <property type="entry name" value="GT4-conflict"/>
    <property type="match status" value="1"/>
</dbReference>
<protein>
    <submittedName>
        <fullName evidence="6">Glycosyltransferase involved in cell wall biosynthesis</fullName>
    </submittedName>
</protein>
<dbReference type="PANTHER" id="PTHR12526">
    <property type="entry name" value="GLYCOSYLTRANSFERASE"/>
    <property type="match status" value="1"/>
</dbReference>
<feature type="domain" description="ORC1/DEAH AAA+ ATPase" evidence="5">
    <location>
        <begin position="26"/>
        <end position="152"/>
    </location>
</feature>
<dbReference type="Pfam" id="PF13401">
    <property type="entry name" value="AAA_22"/>
    <property type="match status" value="1"/>
</dbReference>
<dbReference type="GO" id="GO:0016757">
    <property type="term" value="F:glycosyltransferase activity"/>
    <property type="evidence" value="ECO:0007669"/>
    <property type="project" value="UniProtKB-KW"/>
</dbReference>
<evidence type="ECO:0000256" key="2">
    <source>
        <dbReference type="ARBA" id="ARBA00022676"/>
    </source>
</evidence>
<keyword evidence="7" id="KW-1185">Reference proteome</keyword>
<dbReference type="InterPro" id="IPR011990">
    <property type="entry name" value="TPR-like_helical_dom_sf"/>
</dbReference>
<dbReference type="AlphaFoldDB" id="A0A561VKE5"/>
<evidence type="ECO:0000259" key="5">
    <source>
        <dbReference type="Pfam" id="PF13401"/>
    </source>
</evidence>
<proteinExistence type="inferred from homology"/>
<evidence type="ECO:0000256" key="4">
    <source>
        <dbReference type="SAM" id="MobiDB-lite"/>
    </source>
</evidence>
<dbReference type="CDD" id="cd03801">
    <property type="entry name" value="GT4_PimA-like"/>
    <property type="match status" value="1"/>
</dbReference>
<reference evidence="6 7" key="1">
    <citation type="submission" date="2019-06" db="EMBL/GenBank/DDBJ databases">
        <title>Sequencing the genomes of 1000 actinobacteria strains.</title>
        <authorList>
            <person name="Klenk H.-P."/>
        </authorList>
    </citation>
    <scope>NUCLEOTIDE SEQUENCE [LARGE SCALE GENOMIC DNA]</scope>
    <source>
        <strain evidence="6 7">DSM 102131</strain>
    </source>
</reference>
<dbReference type="SUPFAM" id="SSF48452">
    <property type="entry name" value="TPR-like"/>
    <property type="match status" value="1"/>
</dbReference>
<keyword evidence="3 6" id="KW-0808">Transferase</keyword>
<dbReference type="InterPro" id="IPR027417">
    <property type="entry name" value="P-loop_NTPase"/>
</dbReference>
<evidence type="ECO:0000313" key="6">
    <source>
        <dbReference type="EMBL" id="TWG12098.1"/>
    </source>
</evidence>
<dbReference type="PANTHER" id="PTHR12526:SF640">
    <property type="entry name" value="COLANIC ACID BIOSYNTHESIS GLYCOSYLTRANSFERASE WCAL-RELATED"/>
    <property type="match status" value="1"/>
</dbReference>